<organism evidence="2 3">
    <name type="scientific">Sphaerosporella brunnea</name>
    <dbReference type="NCBI Taxonomy" id="1250544"/>
    <lineage>
        <taxon>Eukaryota</taxon>
        <taxon>Fungi</taxon>
        <taxon>Dikarya</taxon>
        <taxon>Ascomycota</taxon>
        <taxon>Pezizomycotina</taxon>
        <taxon>Pezizomycetes</taxon>
        <taxon>Pezizales</taxon>
        <taxon>Pyronemataceae</taxon>
        <taxon>Sphaerosporella</taxon>
    </lineage>
</organism>
<protein>
    <submittedName>
        <fullName evidence="2">Uncharacterized protein</fullName>
    </submittedName>
</protein>
<feature type="compositionally biased region" description="Low complexity" evidence="1">
    <location>
        <begin position="40"/>
        <end position="54"/>
    </location>
</feature>
<feature type="compositionally biased region" description="Low complexity" evidence="1">
    <location>
        <begin position="156"/>
        <end position="167"/>
    </location>
</feature>
<reference evidence="2 3" key="1">
    <citation type="submission" date="2019-09" db="EMBL/GenBank/DDBJ databases">
        <title>Draft genome of the ectomycorrhizal ascomycete Sphaerosporella brunnea.</title>
        <authorList>
            <consortium name="DOE Joint Genome Institute"/>
            <person name="Benucci G.M."/>
            <person name="Marozzi G."/>
            <person name="Antonielli L."/>
            <person name="Sanchez S."/>
            <person name="Marco P."/>
            <person name="Wang X."/>
            <person name="Falini L.B."/>
            <person name="Barry K."/>
            <person name="Haridas S."/>
            <person name="Lipzen A."/>
            <person name="Labutti K."/>
            <person name="Grigoriev I.V."/>
            <person name="Murat C."/>
            <person name="Martin F."/>
            <person name="Albertini E."/>
            <person name="Donnini D."/>
            <person name="Bonito G."/>
        </authorList>
    </citation>
    <scope>NUCLEOTIDE SEQUENCE [LARGE SCALE GENOMIC DNA]</scope>
    <source>
        <strain evidence="2 3">Sb_GMNB300</strain>
    </source>
</reference>
<dbReference type="InParanoid" id="A0A5J5EXZ3"/>
<evidence type="ECO:0000256" key="1">
    <source>
        <dbReference type="SAM" id="MobiDB-lite"/>
    </source>
</evidence>
<evidence type="ECO:0000313" key="3">
    <source>
        <dbReference type="Proteomes" id="UP000326924"/>
    </source>
</evidence>
<feature type="region of interest" description="Disordered" evidence="1">
    <location>
        <begin position="36"/>
        <end position="60"/>
    </location>
</feature>
<comment type="caution">
    <text evidence="2">The sequence shown here is derived from an EMBL/GenBank/DDBJ whole genome shotgun (WGS) entry which is preliminary data.</text>
</comment>
<feature type="compositionally biased region" description="Basic and acidic residues" evidence="1">
    <location>
        <begin position="179"/>
        <end position="223"/>
    </location>
</feature>
<feature type="region of interest" description="Disordered" evidence="1">
    <location>
        <begin position="88"/>
        <end position="121"/>
    </location>
</feature>
<name>A0A5J5EXZ3_9PEZI</name>
<feature type="non-terminal residue" evidence="2">
    <location>
        <position position="1"/>
    </location>
</feature>
<feature type="compositionally biased region" description="Basic and acidic residues" evidence="1">
    <location>
        <begin position="137"/>
        <end position="149"/>
    </location>
</feature>
<sequence>PKRSNTFSQKRESVKHWEPMTNKLDLAAKTETVNNDGAITGMSTAPPSTPSSVSGAKKLPSRRMSALYGEGKQVLRDFWNEGLAGALEELKDRRDTEKRGSPVTKSRTVMGGALPVGSKKGHRVLKLPGWAKIRRQGRQDGAEGGDLHGFEGGYTGSYTGHSTGATAVSPSVRAGPTGPDKRSAFTEMFRLSREKTRESSKDSEATSKEGRSLRESLLKKTKDYLGSVMH</sequence>
<dbReference type="EMBL" id="VXIS01000090">
    <property type="protein sequence ID" value="KAA8906264.1"/>
    <property type="molecule type" value="Genomic_DNA"/>
</dbReference>
<dbReference type="Proteomes" id="UP000326924">
    <property type="component" value="Unassembled WGS sequence"/>
</dbReference>
<feature type="compositionally biased region" description="Basic and acidic residues" evidence="1">
    <location>
        <begin position="88"/>
        <end position="100"/>
    </location>
</feature>
<gene>
    <name evidence="2" type="ORF">FN846DRAFT_948938</name>
</gene>
<keyword evidence="3" id="KW-1185">Reference proteome</keyword>
<evidence type="ECO:0000313" key="2">
    <source>
        <dbReference type="EMBL" id="KAA8906264.1"/>
    </source>
</evidence>
<dbReference type="AlphaFoldDB" id="A0A5J5EXZ3"/>
<proteinExistence type="predicted"/>
<accession>A0A5J5EXZ3</accession>
<feature type="region of interest" description="Disordered" evidence="1">
    <location>
        <begin position="134"/>
        <end position="230"/>
    </location>
</feature>